<proteinExistence type="predicted"/>
<gene>
    <name evidence="1" type="ORF">THF1A12_320114</name>
</gene>
<name>A0AAU9QQ92_9VIBR</name>
<reference evidence="1" key="1">
    <citation type="submission" date="2022-01" db="EMBL/GenBank/DDBJ databases">
        <authorList>
            <person name="Lagorce A."/>
        </authorList>
    </citation>
    <scope>NUCLEOTIDE SEQUENCE</scope>
    <source>
        <strain evidence="1">Th15_F1_A12</strain>
    </source>
</reference>
<dbReference type="Proteomes" id="UP001295462">
    <property type="component" value="Unassembled WGS sequence"/>
</dbReference>
<dbReference type="EMBL" id="CAKMUD010000086">
    <property type="protein sequence ID" value="CAH1597598.1"/>
    <property type="molecule type" value="Genomic_DNA"/>
</dbReference>
<evidence type="ECO:0000313" key="2">
    <source>
        <dbReference type="Proteomes" id="UP001295462"/>
    </source>
</evidence>
<accession>A0AAU9QQ92</accession>
<dbReference type="AlphaFoldDB" id="A0AAU9QQ92"/>
<protein>
    <submittedName>
        <fullName evidence="1">Uncharacterized protein</fullName>
    </submittedName>
</protein>
<evidence type="ECO:0000313" key="1">
    <source>
        <dbReference type="EMBL" id="CAH1597598.1"/>
    </source>
</evidence>
<sequence length="61" mass="7415">MLRIDLRQNVLEMAVPMRSLPFKYEISVGGMNVYCSVTIFYSHIWYHYVWTFTLPNHLIRY</sequence>
<organism evidence="1 2">
    <name type="scientific">Vibrio jasicida</name>
    <dbReference type="NCBI Taxonomy" id="766224"/>
    <lineage>
        <taxon>Bacteria</taxon>
        <taxon>Pseudomonadati</taxon>
        <taxon>Pseudomonadota</taxon>
        <taxon>Gammaproteobacteria</taxon>
        <taxon>Vibrionales</taxon>
        <taxon>Vibrionaceae</taxon>
        <taxon>Vibrio</taxon>
    </lineage>
</organism>
<comment type="caution">
    <text evidence="1">The sequence shown here is derived from an EMBL/GenBank/DDBJ whole genome shotgun (WGS) entry which is preliminary data.</text>
</comment>